<accession>A0A2T3NZS9</accession>
<reference evidence="5 6" key="1">
    <citation type="submission" date="2018-01" db="EMBL/GenBank/DDBJ databases">
        <title>Whole genome sequencing of Histamine producing bacteria.</title>
        <authorList>
            <person name="Butler K."/>
        </authorList>
    </citation>
    <scope>NUCLEOTIDE SEQUENCE [LARGE SCALE GENOMIC DNA]</scope>
    <source>
        <strain evidence="5 6">DSM 100436</strain>
    </source>
</reference>
<dbReference type="Proteomes" id="UP000241771">
    <property type="component" value="Unassembled WGS sequence"/>
</dbReference>
<dbReference type="PROSITE" id="PS50893">
    <property type="entry name" value="ABC_TRANSPORTER_2"/>
    <property type="match status" value="1"/>
</dbReference>
<dbReference type="InterPro" id="IPR051120">
    <property type="entry name" value="ABC_AA/LPS_Transport"/>
</dbReference>
<dbReference type="SMART" id="SM00382">
    <property type="entry name" value="AAA"/>
    <property type="match status" value="1"/>
</dbReference>
<evidence type="ECO:0000259" key="4">
    <source>
        <dbReference type="PROSITE" id="PS50893"/>
    </source>
</evidence>
<dbReference type="CDD" id="cd03219">
    <property type="entry name" value="ABC_Mj1267_LivG_branched"/>
    <property type="match status" value="1"/>
</dbReference>
<keyword evidence="1" id="KW-0813">Transport</keyword>
<protein>
    <submittedName>
        <fullName evidence="5">Urea ABC transporter ATP-binding protein UrtD</fullName>
    </submittedName>
</protein>
<dbReference type="InterPro" id="IPR032823">
    <property type="entry name" value="BCA_ABC_TP_C"/>
</dbReference>
<dbReference type="GO" id="GO:0005524">
    <property type="term" value="F:ATP binding"/>
    <property type="evidence" value="ECO:0007669"/>
    <property type="project" value="UniProtKB-KW"/>
</dbReference>
<sequence>MNAISHSVSQFVNREQVFDFLKPQENPLIDTRHNVLLYLEGVNKTFDGFKAINDLNLYIREGELRCIIGPNGAGKTTMMDIITGKTRPDTGQVWLGSKINLLKMDEAEIANIGIGRKFQKPTVFECLSVWHNLELAMTGVRSVWGVFRATLNGEQQDEIQRVMALIGLQDHAQLMAGNLSHGQKQWLEIGMLLMQKPKLLLVDEPVAGMTHQEMDRTAELLNSLTGEHSVVVVEHDMDFVRSIASTVTVLHQGHVLAEGNMSDIQSNPKVKEVYLGE</sequence>
<dbReference type="RefSeq" id="WP_036822510.1">
    <property type="nucleotide sequence ID" value="NZ_JGVO01000405.1"/>
</dbReference>
<dbReference type="Gene3D" id="3.40.50.300">
    <property type="entry name" value="P-loop containing nucleotide triphosphate hydrolases"/>
    <property type="match status" value="1"/>
</dbReference>
<keyword evidence="6" id="KW-1185">Reference proteome</keyword>
<dbReference type="InterPro" id="IPR027417">
    <property type="entry name" value="P-loop_NTPase"/>
</dbReference>
<keyword evidence="3 5" id="KW-0067">ATP-binding</keyword>
<organism evidence="5 6">
    <name type="scientific">Photobacterium sanctipauli</name>
    <dbReference type="NCBI Taxonomy" id="1342794"/>
    <lineage>
        <taxon>Bacteria</taxon>
        <taxon>Pseudomonadati</taxon>
        <taxon>Pseudomonadota</taxon>
        <taxon>Gammaproteobacteria</taxon>
        <taxon>Vibrionales</taxon>
        <taxon>Vibrionaceae</taxon>
        <taxon>Photobacterium</taxon>
    </lineage>
</organism>
<evidence type="ECO:0000256" key="1">
    <source>
        <dbReference type="ARBA" id="ARBA00022448"/>
    </source>
</evidence>
<dbReference type="OrthoDB" id="9780942at2"/>
<keyword evidence="2" id="KW-0547">Nucleotide-binding</keyword>
<dbReference type="SUPFAM" id="SSF52540">
    <property type="entry name" value="P-loop containing nucleoside triphosphate hydrolases"/>
    <property type="match status" value="1"/>
</dbReference>
<dbReference type="PANTHER" id="PTHR45772:SF8">
    <property type="entry name" value="HIGH-AFFINITY BRANCHED-CHAIN AMINO ACID TRANSPORT ATP-BINDING PROTEIN"/>
    <property type="match status" value="1"/>
</dbReference>
<dbReference type="GO" id="GO:0016887">
    <property type="term" value="F:ATP hydrolysis activity"/>
    <property type="evidence" value="ECO:0007669"/>
    <property type="project" value="InterPro"/>
</dbReference>
<gene>
    <name evidence="5" type="primary">urtD</name>
    <name evidence="5" type="ORF">C9I98_00505</name>
</gene>
<dbReference type="Pfam" id="PF12399">
    <property type="entry name" value="BCA_ABC_TP_C"/>
    <property type="match status" value="1"/>
</dbReference>
<dbReference type="InterPro" id="IPR017781">
    <property type="entry name" value="ABC_transptr_urea_ATP-bd_UrtD"/>
</dbReference>
<dbReference type="GO" id="GO:0005886">
    <property type="term" value="C:plasma membrane"/>
    <property type="evidence" value="ECO:0007669"/>
    <property type="project" value="TreeGrafter"/>
</dbReference>
<dbReference type="InterPro" id="IPR003593">
    <property type="entry name" value="AAA+_ATPase"/>
</dbReference>
<dbReference type="FunFam" id="3.40.50.300:FF:000421">
    <property type="entry name" value="Branched-chain amino acid ABC transporter ATP-binding protein"/>
    <property type="match status" value="1"/>
</dbReference>
<proteinExistence type="predicted"/>
<feature type="domain" description="ABC transporter" evidence="4">
    <location>
        <begin position="37"/>
        <end position="277"/>
    </location>
</feature>
<evidence type="ECO:0000256" key="2">
    <source>
        <dbReference type="ARBA" id="ARBA00022741"/>
    </source>
</evidence>
<evidence type="ECO:0000313" key="5">
    <source>
        <dbReference type="EMBL" id="PSW21783.1"/>
    </source>
</evidence>
<dbReference type="InterPro" id="IPR003439">
    <property type="entry name" value="ABC_transporter-like_ATP-bd"/>
</dbReference>
<dbReference type="PANTHER" id="PTHR45772">
    <property type="entry name" value="CONSERVED COMPONENT OF ABC TRANSPORTER FOR NATURAL AMINO ACIDS-RELATED"/>
    <property type="match status" value="1"/>
</dbReference>
<evidence type="ECO:0000313" key="6">
    <source>
        <dbReference type="Proteomes" id="UP000241771"/>
    </source>
</evidence>
<comment type="caution">
    <text evidence="5">The sequence shown here is derived from an EMBL/GenBank/DDBJ whole genome shotgun (WGS) entry which is preliminary data.</text>
</comment>
<dbReference type="AlphaFoldDB" id="A0A2T3NZS9"/>
<dbReference type="Pfam" id="PF00005">
    <property type="entry name" value="ABC_tran"/>
    <property type="match status" value="1"/>
</dbReference>
<name>A0A2T3NZS9_9GAMM</name>
<dbReference type="EMBL" id="PYMA01000001">
    <property type="protein sequence ID" value="PSW21783.1"/>
    <property type="molecule type" value="Genomic_DNA"/>
</dbReference>
<dbReference type="NCBIfam" id="TIGR03411">
    <property type="entry name" value="urea_trans_UrtD"/>
    <property type="match status" value="1"/>
</dbReference>
<evidence type="ECO:0000256" key="3">
    <source>
        <dbReference type="ARBA" id="ARBA00022840"/>
    </source>
</evidence>